<dbReference type="PANTHER" id="PTHR34139">
    <property type="entry name" value="UPF0331 PROTEIN MJ0127"/>
    <property type="match status" value="1"/>
</dbReference>
<keyword evidence="1" id="KW-0597">Phosphoprotein</keyword>
<sequence length="119" mass="13541">MSDSPAVDILLDILELIARIERQVATLDRQTFLNDMDVQDATAYRILAIGEASKDLDEALKARHPQVPWRQVLGMRNLLIHEYFMRESAILWETVKVGLPTLADVCRVELARAGWRPAD</sequence>
<dbReference type="RefSeq" id="WP_184796774.1">
    <property type="nucleotide sequence ID" value="NZ_JACIIZ010000001.1"/>
</dbReference>
<gene>
    <name evidence="6" type="ORF">FHS74_000293</name>
</gene>
<protein>
    <submittedName>
        <fullName evidence="6">Uncharacterized protein with HEPN domain</fullName>
    </submittedName>
</protein>
<dbReference type="InterPro" id="IPR051813">
    <property type="entry name" value="HepT_RNase_toxin"/>
</dbReference>
<evidence type="ECO:0000256" key="5">
    <source>
        <dbReference type="ARBA" id="ARBA00022801"/>
    </source>
</evidence>
<evidence type="ECO:0000256" key="4">
    <source>
        <dbReference type="ARBA" id="ARBA00022741"/>
    </source>
</evidence>
<dbReference type="EMBL" id="JACIIZ010000001">
    <property type="protein sequence ID" value="MBB6249760.1"/>
    <property type="molecule type" value="Genomic_DNA"/>
</dbReference>
<organism evidence="6 7">
    <name type="scientific">Nitrospirillum iridis</name>
    <dbReference type="NCBI Taxonomy" id="765888"/>
    <lineage>
        <taxon>Bacteria</taxon>
        <taxon>Pseudomonadati</taxon>
        <taxon>Pseudomonadota</taxon>
        <taxon>Alphaproteobacteria</taxon>
        <taxon>Rhodospirillales</taxon>
        <taxon>Azospirillaceae</taxon>
        <taxon>Nitrospirillum</taxon>
    </lineage>
</organism>
<evidence type="ECO:0000256" key="3">
    <source>
        <dbReference type="ARBA" id="ARBA00022722"/>
    </source>
</evidence>
<reference evidence="6 7" key="1">
    <citation type="submission" date="2020-08" db="EMBL/GenBank/DDBJ databases">
        <title>Genomic Encyclopedia of Type Strains, Phase IV (KMG-IV): sequencing the most valuable type-strain genomes for metagenomic binning, comparative biology and taxonomic classification.</title>
        <authorList>
            <person name="Goeker M."/>
        </authorList>
    </citation>
    <scope>NUCLEOTIDE SEQUENCE [LARGE SCALE GENOMIC DNA]</scope>
    <source>
        <strain evidence="6 7">DSM 22198</strain>
    </source>
</reference>
<dbReference type="PANTHER" id="PTHR34139:SF1">
    <property type="entry name" value="RNASE MJ1380-RELATED"/>
    <property type="match status" value="1"/>
</dbReference>
<comment type="caution">
    <text evidence="6">The sequence shown here is derived from an EMBL/GenBank/DDBJ whole genome shotgun (WGS) entry which is preliminary data.</text>
</comment>
<evidence type="ECO:0000256" key="2">
    <source>
        <dbReference type="ARBA" id="ARBA00022649"/>
    </source>
</evidence>
<keyword evidence="3" id="KW-0540">Nuclease</keyword>
<accession>A0A7X0AVA2</accession>
<proteinExistence type="predicted"/>
<evidence type="ECO:0000256" key="1">
    <source>
        <dbReference type="ARBA" id="ARBA00022553"/>
    </source>
</evidence>
<dbReference type="GO" id="GO:0016787">
    <property type="term" value="F:hydrolase activity"/>
    <property type="evidence" value="ECO:0007669"/>
    <property type="project" value="UniProtKB-KW"/>
</dbReference>
<name>A0A7X0AVA2_9PROT</name>
<evidence type="ECO:0000313" key="7">
    <source>
        <dbReference type="Proteomes" id="UP000539175"/>
    </source>
</evidence>
<dbReference type="InterPro" id="IPR008201">
    <property type="entry name" value="HepT-like"/>
</dbReference>
<evidence type="ECO:0000313" key="6">
    <source>
        <dbReference type="EMBL" id="MBB6249760.1"/>
    </source>
</evidence>
<dbReference type="GO" id="GO:0110001">
    <property type="term" value="C:toxin-antitoxin complex"/>
    <property type="evidence" value="ECO:0007669"/>
    <property type="project" value="InterPro"/>
</dbReference>
<dbReference type="GO" id="GO:0000166">
    <property type="term" value="F:nucleotide binding"/>
    <property type="evidence" value="ECO:0007669"/>
    <property type="project" value="UniProtKB-KW"/>
</dbReference>
<keyword evidence="5" id="KW-0378">Hydrolase</keyword>
<dbReference type="AlphaFoldDB" id="A0A7X0AVA2"/>
<dbReference type="GO" id="GO:0004540">
    <property type="term" value="F:RNA nuclease activity"/>
    <property type="evidence" value="ECO:0007669"/>
    <property type="project" value="InterPro"/>
</dbReference>
<dbReference type="Pfam" id="PF01934">
    <property type="entry name" value="HepT-like"/>
    <property type="match status" value="1"/>
</dbReference>
<keyword evidence="7" id="KW-1185">Reference proteome</keyword>
<keyword evidence="2" id="KW-1277">Toxin-antitoxin system</keyword>
<keyword evidence="4" id="KW-0547">Nucleotide-binding</keyword>
<dbReference type="Proteomes" id="UP000539175">
    <property type="component" value="Unassembled WGS sequence"/>
</dbReference>